<organism evidence="1 2">
    <name type="scientific">Lithospermum erythrorhizon</name>
    <name type="common">Purple gromwell</name>
    <name type="synonym">Lithospermum officinale var. erythrorhizon</name>
    <dbReference type="NCBI Taxonomy" id="34254"/>
    <lineage>
        <taxon>Eukaryota</taxon>
        <taxon>Viridiplantae</taxon>
        <taxon>Streptophyta</taxon>
        <taxon>Embryophyta</taxon>
        <taxon>Tracheophyta</taxon>
        <taxon>Spermatophyta</taxon>
        <taxon>Magnoliopsida</taxon>
        <taxon>eudicotyledons</taxon>
        <taxon>Gunneridae</taxon>
        <taxon>Pentapetalae</taxon>
        <taxon>asterids</taxon>
        <taxon>lamiids</taxon>
        <taxon>Boraginales</taxon>
        <taxon>Boraginaceae</taxon>
        <taxon>Boraginoideae</taxon>
        <taxon>Lithospermeae</taxon>
        <taxon>Lithospermum</taxon>
    </lineage>
</organism>
<reference evidence="1 2" key="1">
    <citation type="submission" date="2024-01" db="EMBL/GenBank/DDBJ databases">
        <title>The complete chloroplast genome sequence of Lithospermum erythrorhizon: insights into the phylogenetic relationship among Boraginaceae species and the maternal lineages of purple gromwells.</title>
        <authorList>
            <person name="Okada T."/>
            <person name="Watanabe K."/>
        </authorList>
    </citation>
    <scope>NUCLEOTIDE SEQUENCE [LARGE SCALE GENOMIC DNA]</scope>
</reference>
<name>A0AAV3RW01_LITER</name>
<keyword evidence="2" id="KW-1185">Reference proteome</keyword>
<sequence length="603" mass="67746">MDSEPFDNDSNPTLDRLHQTLASCYRLIEAGDFSKADQEILELVEFLNSLSESAVSDPENEEAETVAFSVIYQVYHYIGLPELDQEVIDTLSYQLPRAVARFTCVSRRCAEVAHDVIDRLIDLSNPRDMISILCEALGLASKMFMVPNYFVPLLGGIAKVLGSIRRHHFEQFKVAVPIILNVLKAIALDLDVEDIDCEDLFNKTIDIAHSIQAINVKLEGEDGKQSSALFSLFILETMYLVTIGMRNKASSCASLVLQLSHFLRLCNLSYVGLIMERDIDTITKIALRDDGDYQTGCFSHVKHGSALAVIWGFKSDEIAMAAEADFTVIRRELQSDQTKRWQAVGKMKYIFISTAIPWELKKFAINFILAILDGNSHHISQDKYEDYSIYTPTLYSSLQGIQMVIMYSPEAGLRKHAFEAFKNVLGDVPASIRFDILEALIKNSDSSSMIAILLHCVKEEMHAEMRNIRSKVSEENGTAQCTAFWNTTVLEVIQSVLRPPKGGPPDLPEYGDAVLSCLNLYRFILITESSGKTNYTGALLKDSLQRAYDEWLLPLRTLVTGIVAENEKDHDQLASDTVCALNPIELVMYRCIELVEENLKHQI</sequence>
<gene>
    <name evidence="1" type="ORF">LIER_31790</name>
</gene>
<dbReference type="GO" id="GO:0016874">
    <property type="term" value="F:ligase activity"/>
    <property type="evidence" value="ECO:0007669"/>
    <property type="project" value="UniProtKB-KW"/>
</dbReference>
<evidence type="ECO:0000313" key="1">
    <source>
        <dbReference type="EMBL" id="GAA0184502.1"/>
    </source>
</evidence>
<proteinExistence type="predicted"/>
<dbReference type="InterPro" id="IPR013877">
    <property type="entry name" value="YAP-bd/ALF4/Glomulin"/>
</dbReference>
<dbReference type="SUPFAM" id="SSF48371">
    <property type="entry name" value="ARM repeat"/>
    <property type="match status" value="1"/>
</dbReference>
<accession>A0AAV3RW01</accession>
<dbReference type="GO" id="GO:0005737">
    <property type="term" value="C:cytoplasm"/>
    <property type="evidence" value="ECO:0007669"/>
    <property type="project" value="TreeGrafter"/>
</dbReference>
<dbReference type="Pfam" id="PF08568">
    <property type="entry name" value="Kinetochor_Ybp2"/>
    <property type="match status" value="1"/>
</dbReference>
<dbReference type="InterPro" id="IPR019516">
    <property type="entry name" value="Glomulin/ALF4"/>
</dbReference>
<dbReference type="PANTHER" id="PTHR15430">
    <property type="entry name" value="GLOMULIN"/>
    <property type="match status" value="1"/>
</dbReference>
<protein>
    <submittedName>
        <fullName evidence="1">Ubiquitin-protein ligase</fullName>
    </submittedName>
</protein>
<comment type="caution">
    <text evidence="1">The sequence shown here is derived from an EMBL/GenBank/DDBJ whole genome shotgun (WGS) entry which is preliminary data.</text>
</comment>
<dbReference type="AlphaFoldDB" id="A0AAV3RW01"/>
<dbReference type="PANTHER" id="PTHR15430:SF1">
    <property type="entry name" value="GLOMULIN"/>
    <property type="match status" value="1"/>
</dbReference>
<dbReference type="EMBL" id="BAABME010011948">
    <property type="protein sequence ID" value="GAA0184502.1"/>
    <property type="molecule type" value="Genomic_DNA"/>
</dbReference>
<dbReference type="GO" id="GO:0055105">
    <property type="term" value="F:ubiquitin-protein transferase inhibitor activity"/>
    <property type="evidence" value="ECO:0007669"/>
    <property type="project" value="TreeGrafter"/>
</dbReference>
<dbReference type="InterPro" id="IPR016024">
    <property type="entry name" value="ARM-type_fold"/>
</dbReference>
<keyword evidence="1" id="KW-0436">Ligase</keyword>
<dbReference type="Proteomes" id="UP001454036">
    <property type="component" value="Unassembled WGS sequence"/>
</dbReference>
<evidence type="ECO:0000313" key="2">
    <source>
        <dbReference type="Proteomes" id="UP001454036"/>
    </source>
</evidence>